<dbReference type="OrthoDB" id="443105at2759"/>
<feature type="transmembrane region" description="Helical" evidence="1">
    <location>
        <begin position="442"/>
        <end position="465"/>
    </location>
</feature>
<evidence type="ECO:0000256" key="1">
    <source>
        <dbReference type="SAM" id="Phobius"/>
    </source>
</evidence>
<dbReference type="SUPFAM" id="SSF52200">
    <property type="entry name" value="Toll/Interleukin receptor TIR domain"/>
    <property type="match status" value="1"/>
</dbReference>
<organism evidence="2">
    <name type="scientific">Cladocopium goreaui</name>
    <dbReference type="NCBI Taxonomy" id="2562237"/>
    <lineage>
        <taxon>Eukaryota</taxon>
        <taxon>Sar</taxon>
        <taxon>Alveolata</taxon>
        <taxon>Dinophyceae</taxon>
        <taxon>Suessiales</taxon>
        <taxon>Symbiodiniaceae</taxon>
        <taxon>Cladocopium</taxon>
    </lineage>
</organism>
<reference evidence="3 4" key="2">
    <citation type="submission" date="2024-05" db="EMBL/GenBank/DDBJ databases">
        <authorList>
            <person name="Chen Y."/>
            <person name="Shah S."/>
            <person name="Dougan E. K."/>
            <person name="Thang M."/>
            <person name="Chan C."/>
        </authorList>
    </citation>
    <scope>NUCLEOTIDE SEQUENCE [LARGE SCALE GENOMIC DNA]</scope>
</reference>
<keyword evidence="4" id="KW-1185">Reference proteome</keyword>
<dbReference type="AlphaFoldDB" id="A0A9P1GIC5"/>
<evidence type="ECO:0000313" key="3">
    <source>
        <dbReference type="EMBL" id="CAL4802172.1"/>
    </source>
</evidence>
<feature type="transmembrane region" description="Helical" evidence="1">
    <location>
        <begin position="411"/>
        <end position="430"/>
    </location>
</feature>
<name>A0A9P1GIC5_9DINO</name>
<feature type="transmembrane region" description="Helical" evidence="1">
    <location>
        <begin position="369"/>
        <end position="391"/>
    </location>
</feature>
<dbReference type="EMBL" id="CAMXCT030006504">
    <property type="protein sequence ID" value="CAL4802172.1"/>
    <property type="molecule type" value="Genomic_DNA"/>
</dbReference>
<gene>
    <name evidence="2" type="ORF">C1SCF055_LOCUS39727</name>
</gene>
<feature type="transmembrane region" description="Helical" evidence="1">
    <location>
        <begin position="477"/>
        <end position="497"/>
    </location>
</feature>
<proteinExistence type="predicted"/>
<dbReference type="Gene3D" id="3.40.50.10140">
    <property type="entry name" value="Toll/interleukin-1 receptor homology (TIR) domain"/>
    <property type="match status" value="1"/>
</dbReference>
<feature type="transmembrane region" description="Helical" evidence="1">
    <location>
        <begin position="125"/>
        <end position="143"/>
    </location>
</feature>
<feature type="transmembrane region" description="Helical" evidence="1">
    <location>
        <begin position="90"/>
        <end position="113"/>
    </location>
</feature>
<evidence type="ECO:0000313" key="2">
    <source>
        <dbReference type="EMBL" id="CAI4014860.1"/>
    </source>
</evidence>
<dbReference type="EMBL" id="CAMXCT010006504">
    <property type="protein sequence ID" value="CAI4014860.1"/>
    <property type="molecule type" value="Genomic_DNA"/>
</dbReference>
<evidence type="ECO:0000313" key="4">
    <source>
        <dbReference type="Proteomes" id="UP001152797"/>
    </source>
</evidence>
<accession>A0A9P1GIC5</accession>
<feature type="transmembrane region" description="Helical" evidence="1">
    <location>
        <begin position="258"/>
        <end position="282"/>
    </location>
</feature>
<sequence>MALAPKGSGVGASEVSFRSEIPSSADMLEDLPEELLRSVTLPVALRGLGKEWRQRDPSFGKWRPHLTMAQTQRFDYFLSHDWGTSGWMKYFSLLIFFNSRASALVTFVSSSLLGVLSGMELLPKTVWWLILGQLVALVVLFFWQHLRDVFSRERLFVDSLCIPQHDEGLKSQCIYGLASFLKRSDTLLVLWSPRYCTRLWCMYELGCFLMKQKRAKHILFLPVQMSVLWLLCYLQVAAIFVTALIGQRVGNVFDWQEITGTLSLAAVILIQVLVLYPAYFYIMNSMLADMNQLPRLFRDFELDRSECLCCSCQHRHPITLEELPCDRQLIYESLKHWSGEAGDIQTVFKTHLDEHVMPSVEQNFRSSALFVRPLMSAALVASCPFICDFMSVEFTKLVRKMKGNSFRNAGLPVYVFFLSLCLVRCSLLLGRLGVRWKEHPRCAVLFQVLAFLCISQFLGMGYPLAVAVGSKGFKFTAINLLPFLLLCIVMTWSMCVYQRALTSWSRMSLVKSKAAKKPAKKEVTVELNEIDGSICSVDSGSTVGI</sequence>
<dbReference type="InterPro" id="IPR035897">
    <property type="entry name" value="Toll_tir_struct_dom_sf"/>
</dbReference>
<dbReference type="Proteomes" id="UP001152797">
    <property type="component" value="Unassembled WGS sequence"/>
</dbReference>
<feature type="transmembrane region" description="Helical" evidence="1">
    <location>
        <begin position="218"/>
        <end position="246"/>
    </location>
</feature>
<comment type="caution">
    <text evidence="2">The sequence shown here is derived from an EMBL/GenBank/DDBJ whole genome shotgun (WGS) entry which is preliminary data.</text>
</comment>
<protein>
    <submittedName>
        <fullName evidence="3">SnRNP core protein D2</fullName>
    </submittedName>
</protein>
<keyword evidence="1" id="KW-1133">Transmembrane helix</keyword>
<dbReference type="EMBL" id="CAMXCT020006504">
    <property type="protein sequence ID" value="CAL1168235.1"/>
    <property type="molecule type" value="Genomic_DNA"/>
</dbReference>
<reference evidence="2" key="1">
    <citation type="submission" date="2022-10" db="EMBL/GenBank/DDBJ databases">
        <authorList>
            <person name="Chen Y."/>
            <person name="Dougan E. K."/>
            <person name="Chan C."/>
            <person name="Rhodes N."/>
            <person name="Thang M."/>
        </authorList>
    </citation>
    <scope>NUCLEOTIDE SEQUENCE</scope>
</reference>
<keyword evidence="1" id="KW-0472">Membrane</keyword>
<keyword evidence="1" id="KW-0812">Transmembrane</keyword>